<organism evidence="1 2">
    <name type="scientific">Eubacterium barkeri</name>
    <name type="common">Clostridium barkeri</name>
    <dbReference type="NCBI Taxonomy" id="1528"/>
    <lineage>
        <taxon>Bacteria</taxon>
        <taxon>Bacillati</taxon>
        <taxon>Bacillota</taxon>
        <taxon>Clostridia</taxon>
        <taxon>Eubacteriales</taxon>
        <taxon>Eubacteriaceae</taxon>
        <taxon>Eubacterium</taxon>
    </lineage>
</organism>
<keyword evidence="2" id="KW-1185">Reference proteome</keyword>
<gene>
    <name evidence="1" type="ORF">SAMN04488579_10250</name>
</gene>
<evidence type="ECO:0000313" key="2">
    <source>
        <dbReference type="Proteomes" id="UP000199652"/>
    </source>
</evidence>
<sequence length="31" mass="3690">MNMKGKDYSDYLSSSLTKEIRLNYNKMNITM</sequence>
<reference evidence="2" key="1">
    <citation type="submission" date="2016-10" db="EMBL/GenBank/DDBJ databases">
        <authorList>
            <person name="Varghese N."/>
            <person name="Submissions S."/>
        </authorList>
    </citation>
    <scope>NUCLEOTIDE SEQUENCE [LARGE SCALE GENOMIC DNA]</scope>
    <source>
        <strain evidence="2">VPI 5359</strain>
    </source>
</reference>
<dbReference type="Proteomes" id="UP000199652">
    <property type="component" value="Unassembled WGS sequence"/>
</dbReference>
<dbReference type="STRING" id="1528.SAMN04488579_10250"/>
<evidence type="ECO:0000313" key="1">
    <source>
        <dbReference type="EMBL" id="SDX40311.1"/>
    </source>
</evidence>
<dbReference type="EMBL" id="FNOU01000002">
    <property type="protein sequence ID" value="SDX40311.1"/>
    <property type="molecule type" value="Genomic_DNA"/>
</dbReference>
<proteinExistence type="predicted"/>
<accession>A0A1H3BF65</accession>
<protein>
    <submittedName>
        <fullName evidence="1">Uncharacterized protein</fullName>
    </submittedName>
</protein>
<name>A0A1H3BF65_EUBBA</name>
<dbReference type="AlphaFoldDB" id="A0A1H3BF65"/>